<dbReference type="AlphaFoldDB" id="A0A644X465"/>
<dbReference type="InterPro" id="IPR007563">
    <property type="entry name" value="DUF554"/>
</dbReference>
<organism evidence="2">
    <name type="scientific">bioreactor metagenome</name>
    <dbReference type="NCBI Taxonomy" id="1076179"/>
    <lineage>
        <taxon>unclassified sequences</taxon>
        <taxon>metagenomes</taxon>
        <taxon>ecological metagenomes</taxon>
    </lineage>
</organism>
<keyword evidence="1" id="KW-0812">Transmembrane</keyword>
<accession>A0A644X465</accession>
<evidence type="ECO:0000313" key="2">
    <source>
        <dbReference type="EMBL" id="MPM10588.1"/>
    </source>
</evidence>
<name>A0A644X465_9ZZZZ</name>
<dbReference type="PANTHER" id="PTHR36111:SF2">
    <property type="entry name" value="INNER MEMBRANE PROTEIN"/>
    <property type="match status" value="1"/>
</dbReference>
<feature type="transmembrane region" description="Helical" evidence="1">
    <location>
        <begin position="6"/>
        <end position="26"/>
    </location>
</feature>
<keyword evidence="1" id="KW-1133">Transmembrane helix</keyword>
<protein>
    <submittedName>
        <fullName evidence="2">Putative membrane protein YdfK</fullName>
    </submittedName>
</protein>
<feature type="transmembrane region" description="Helical" evidence="1">
    <location>
        <begin position="185"/>
        <end position="205"/>
    </location>
</feature>
<dbReference type="PANTHER" id="PTHR36111">
    <property type="entry name" value="INNER MEMBRANE PROTEIN-RELATED"/>
    <property type="match status" value="1"/>
</dbReference>
<dbReference type="EMBL" id="VSSQ01001713">
    <property type="protein sequence ID" value="MPM10588.1"/>
    <property type="molecule type" value="Genomic_DNA"/>
</dbReference>
<feature type="transmembrane region" description="Helical" evidence="1">
    <location>
        <begin position="98"/>
        <end position="120"/>
    </location>
</feature>
<feature type="transmembrane region" description="Helical" evidence="1">
    <location>
        <begin position="140"/>
        <end position="164"/>
    </location>
</feature>
<feature type="transmembrane region" description="Helical" evidence="1">
    <location>
        <begin position="57"/>
        <end position="77"/>
    </location>
</feature>
<dbReference type="Pfam" id="PF04474">
    <property type="entry name" value="DUF554"/>
    <property type="match status" value="1"/>
</dbReference>
<gene>
    <name evidence="2" type="primary">ydfK_8</name>
    <name evidence="2" type="ORF">SDC9_56920</name>
</gene>
<sequence>MLIGTIVNTATVILGSLIGLSLGNILPERLRDTVMKGLGMCTMFIGITGMLGGKNALITIISIAVGAAAGELLDLDGRLNRFAARLEKKFQKSGGKTSLAEGFVTASLVFCVGTMTIVGALNDGLSGNHEMLFTKAVLDFVSSIIFASSLGIGVLLAAGAVFVIQGSIACLAGLIAPLLQQGNTIEEMTVVGSVLILGLGLNLIGVTKLKVMNYIPAIFLPILLCLFM</sequence>
<proteinExistence type="predicted"/>
<keyword evidence="1" id="KW-0472">Membrane</keyword>
<reference evidence="2" key="1">
    <citation type="submission" date="2019-08" db="EMBL/GenBank/DDBJ databases">
        <authorList>
            <person name="Kucharzyk K."/>
            <person name="Murdoch R.W."/>
            <person name="Higgins S."/>
            <person name="Loffler F."/>
        </authorList>
    </citation>
    <scope>NUCLEOTIDE SEQUENCE</scope>
</reference>
<comment type="caution">
    <text evidence="2">The sequence shown here is derived from an EMBL/GenBank/DDBJ whole genome shotgun (WGS) entry which is preliminary data.</text>
</comment>
<evidence type="ECO:0000256" key="1">
    <source>
        <dbReference type="SAM" id="Phobius"/>
    </source>
</evidence>